<evidence type="ECO:0000256" key="1">
    <source>
        <dbReference type="SAM" id="MobiDB-lite"/>
    </source>
</evidence>
<accession>A0A7R8W1T0</accession>
<dbReference type="EMBL" id="OB660032">
    <property type="protein sequence ID" value="CAD7222159.1"/>
    <property type="molecule type" value="Genomic_DNA"/>
</dbReference>
<feature type="region of interest" description="Disordered" evidence="1">
    <location>
        <begin position="467"/>
        <end position="487"/>
    </location>
</feature>
<sequence>MDETPPPMISDSNSDSDSGDEDEAIQQGTPDPDPATRRVLDAQTNQLPLSVLKERQRILVLLRNIFEEVKKELAKDKQYNTLWLPEQQSKDHVETQRIVNQCRQLVSEEFEDYDQQDPWDLETAMDRFDEVEAAVERLSSVCLEKMEKKAKGSKKVCECCRRVKVLHRSIAALRKEYMMTKNVAKSYKTEGQERSLDEILEFLGETAPDADAKKGKERMRRISEGGDAATRDSCTDATKSSSTDSRERNEEASIATKELDTEESSTSVVEEVPEKATGGKRNVTKRNASLQTEIRPDEVYGLEVKAVRLIIWHPIREYYFVWRGNLGIVLMEGEQCNFQEIGRGSVLIAAAARSAGFRLSIKEDIPLLYAWLFPRSRLPSFIASDGVSLGCVFVDLDDGLLEVGTKMENEELVLALVLSCNGKPASFLLLLYDPITKKFGGFWYEDRDRKQFASILYEIRRGNLPESSKKEELTENDPRGKDTAITPTNRSRMDYMREECYYEVDLEDVRYRELPLIRSVLQCPAEVVEKANSMLSQQKQKSFDSKSSKAEGSEGSKKVTVPKTPALLDPARNSPLKLKMKITEPECDNESQKAELPTTQENEMSVLDLTNKNEGTVVESQPPATPHASESETKAISKEEKGEDLQFQNFLSGGVAVGAKNVHPF</sequence>
<feature type="compositionally biased region" description="Basic and acidic residues" evidence="1">
    <location>
        <begin position="467"/>
        <end position="482"/>
    </location>
</feature>
<feature type="compositionally biased region" description="Basic and acidic residues" evidence="1">
    <location>
        <begin position="629"/>
        <end position="642"/>
    </location>
</feature>
<organism evidence="2">
    <name type="scientific">Cyprideis torosa</name>
    <dbReference type="NCBI Taxonomy" id="163714"/>
    <lineage>
        <taxon>Eukaryota</taxon>
        <taxon>Metazoa</taxon>
        <taxon>Ecdysozoa</taxon>
        <taxon>Arthropoda</taxon>
        <taxon>Crustacea</taxon>
        <taxon>Oligostraca</taxon>
        <taxon>Ostracoda</taxon>
        <taxon>Podocopa</taxon>
        <taxon>Podocopida</taxon>
        <taxon>Cytherocopina</taxon>
        <taxon>Cytheroidea</taxon>
        <taxon>Cytherideidae</taxon>
        <taxon>Cyprideis</taxon>
    </lineage>
</organism>
<feature type="compositionally biased region" description="Basic and acidic residues" evidence="1">
    <location>
        <begin position="541"/>
        <end position="557"/>
    </location>
</feature>
<gene>
    <name evidence="2" type="ORF">CTOB1V02_LOCUS175</name>
</gene>
<feature type="compositionally biased region" description="Basic and acidic residues" evidence="1">
    <location>
        <begin position="210"/>
        <end position="234"/>
    </location>
</feature>
<reference evidence="2" key="1">
    <citation type="submission" date="2020-11" db="EMBL/GenBank/DDBJ databases">
        <authorList>
            <person name="Tran Van P."/>
        </authorList>
    </citation>
    <scope>NUCLEOTIDE SEQUENCE</scope>
</reference>
<feature type="region of interest" description="Disordered" evidence="1">
    <location>
        <begin position="210"/>
        <end position="279"/>
    </location>
</feature>
<dbReference type="AlphaFoldDB" id="A0A7R8W1T0"/>
<proteinExistence type="predicted"/>
<feature type="region of interest" description="Disordered" evidence="1">
    <location>
        <begin position="534"/>
        <end position="571"/>
    </location>
</feature>
<protein>
    <submittedName>
        <fullName evidence="2">Uncharacterized protein</fullName>
    </submittedName>
</protein>
<feature type="region of interest" description="Disordered" evidence="1">
    <location>
        <begin position="1"/>
        <end position="37"/>
    </location>
</feature>
<name>A0A7R8W1T0_9CRUS</name>
<feature type="region of interest" description="Disordered" evidence="1">
    <location>
        <begin position="616"/>
        <end position="642"/>
    </location>
</feature>
<evidence type="ECO:0000313" key="2">
    <source>
        <dbReference type="EMBL" id="CAD7222159.1"/>
    </source>
</evidence>